<evidence type="ECO:0000256" key="1">
    <source>
        <dbReference type="SAM" id="Phobius"/>
    </source>
</evidence>
<comment type="caution">
    <text evidence="3">The sequence shown here is derived from an EMBL/GenBank/DDBJ whole genome shotgun (WGS) entry which is preliminary data.</text>
</comment>
<dbReference type="Proteomes" id="UP000224567">
    <property type="component" value="Unassembled WGS sequence"/>
</dbReference>
<feature type="domain" description="Apple" evidence="2">
    <location>
        <begin position="11"/>
        <end position="89"/>
    </location>
</feature>
<dbReference type="EMBL" id="MLFT02000001">
    <property type="protein sequence ID" value="PHT58352.1"/>
    <property type="molecule type" value="Genomic_DNA"/>
</dbReference>
<keyword evidence="1" id="KW-0812">Transmembrane</keyword>
<dbReference type="STRING" id="33114.A0A2G2XLJ2"/>
<dbReference type="SMART" id="SM00473">
    <property type="entry name" value="PAN_AP"/>
    <property type="match status" value="1"/>
</dbReference>
<feature type="transmembrane region" description="Helical" evidence="1">
    <location>
        <begin position="101"/>
        <end position="124"/>
    </location>
</feature>
<evidence type="ECO:0000313" key="3">
    <source>
        <dbReference type="EMBL" id="PHT58352.1"/>
    </source>
</evidence>
<reference evidence="3 4" key="1">
    <citation type="journal article" date="2017" name="Genome Biol.">
        <title>New reference genome sequences of hot pepper reveal the massive evolution of plant disease-resistance genes by retroduplication.</title>
        <authorList>
            <person name="Kim S."/>
            <person name="Park J."/>
            <person name="Yeom S.I."/>
            <person name="Kim Y.M."/>
            <person name="Seo E."/>
            <person name="Kim K.T."/>
            <person name="Kim M.S."/>
            <person name="Lee J.M."/>
            <person name="Cheong K."/>
            <person name="Shin H.S."/>
            <person name="Kim S.B."/>
            <person name="Han K."/>
            <person name="Lee J."/>
            <person name="Park M."/>
            <person name="Lee H.A."/>
            <person name="Lee H.Y."/>
            <person name="Lee Y."/>
            <person name="Oh S."/>
            <person name="Lee J.H."/>
            <person name="Choi E."/>
            <person name="Choi E."/>
            <person name="Lee S.E."/>
            <person name="Jeon J."/>
            <person name="Kim H."/>
            <person name="Choi G."/>
            <person name="Song H."/>
            <person name="Lee J."/>
            <person name="Lee S.C."/>
            <person name="Kwon J.K."/>
            <person name="Lee H.Y."/>
            <person name="Koo N."/>
            <person name="Hong Y."/>
            <person name="Kim R.W."/>
            <person name="Kang W.H."/>
            <person name="Huh J.H."/>
            <person name="Kang B.C."/>
            <person name="Yang T.J."/>
            <person name="Lee Y.H."/>
            <person name="Bennetzen J.L."/>
            <person name="Choi D."/>
        </authorList>
    </citation>
    <scope>NUCLEOTIDE SEQUENCE [LARGE SCALE GENOMIC DNA]</scope>
    <source>
        <strain evidence="4">cv. PBC81</strain>
    </source>
</reference>
<keyword evidence="1" id="KW-0472">Membrane</keyword>
<name>A0A2G2XLJ2_CAPBA</name>
<sequence length="262" mass="29668">MDKLTKHISAQKGDGFLKYSAIKLPDTQYSWFDVSMTLHECKKGCLRNCSCVSYSNLDIRNTGSGYLLSYGDLIDIRELPGGQDIHIKMDNSELGSKKTKLVVLSLSLLIGVTVIDLVIGLCILKKKKRKMNFKDNLDLLLFALSTLNKATSNFSVENKIGESRFGSVYKVTFEETVEASVRDEPEEIEIEARIDEEALILLHCARFISVERYDLATVLDDVGSFPTKISIWSRLKMFYEFKEVVIDQRLKFGFQNSCFGSL</sequence>
<dbReference type="InterPro" id="IPR011009">
    <property type="entry name" value="Kinase-like_dom_sf"/>
</dbReference>
<evidence type="ECO:0000313" key="4">
    <source>
        <dbReference type="Proteomes" id="UP000224567"/>
    </source>
</evidence>
<keyword evidence="4" id="KW-1185">Reference proteome</keyword>
<dbReference type="Gene3D" id="3.30.200.20">
    <property type="entry name" value="Phosphorylase Kinase, domain 1"/>
    <property type="match status" value="1"/>
</dbReference>
<dbReference type="PANTHER" id="PTHR32444:SF192">
    <property type="entry name" value="RECEPTOR-LIKE SERINE_THREONINE-PROTEIN KINASE"/>
    <property type="match status" value="1"/>
</dbReference>
<reference evidence="4" key="2">
    <citation type="journal article" date="2017" name="J. Anim. Genet.">
        <title>Multiple reference genome sequences of hot pepper reveal the massive evolution of plant disease resistance genes by retroduplication.</title>
        <authorList>
            <person name="Kim S."/>
            <person name="Park J."/>
            <person name="Yeom S.-I."/>
            <person name="Kim Y.-M."/>
            <person name="Seo E."/>
            <person name="Kim K.-T."/>
            <person name="Kim M.-S."/>
            <person name="Lee J.M."/>
            <person name="Cheong K."/>
            <person name="Shin H.-S."/>
            <person name="Kim S.-B."/>
            <person name="Han K."/>
            <person name="Lee J."/>
            <person name="Park M."/>
            <person name="Lee H.-A."/>
            <person name="Lee H.-Y."/>
            <person name="Lee Y."/>
            <person name="Oh S."/>
            <person name="Lee J.H."/>
            <person name="Choi E."/>
            <person name="Choi E."/>
            <person name="Lee S.E."/>
            <person name="Jeon J."/>
            <person name="Kim H."/>
            <person name="Choi G."/>
            <person name="Song H."/>
            <person name="Lee J."/>
            <person name="Lee S.-C."/>
            <person name="Kwon J.-K."/>
            <person name="Lee H.-Y."/>
            <person name="Koo N."/>
            <person name="Hong Y."/>
            <person name="Kim R.W."/>
            <person name="Kang W.-H."/>
            <person name="Huh J.H."/>
            <person name="Kang B.-C."/>
            <person name="Yang T.-J."/>
            <person name="Lee Y.-H."/>
            <person name="Bennetzen J.L."/>
            <person name="Choi D."/>
        </authorList>
    </citation>
    <scope>NUCLEOTIDE SEQUENCE [LARGE SCALE GENOMIC DNA]</scope>
    <source>
        <strain evidence="4">cv. PBC81</strain>
    </source>
</reference>
<dbReference type="AlphaFoldDB" id="A0A2G2XLJ2"/>
<dbReference type="Pfam" id="PF08276">
    <property type="entry name" value="PAN_2"/>
    <property type="match status" value="1"/>
</dbReference>
<dbReference type="CDD" id="cd01098">
    <property type="entry name" value="PAN_AP_plant"/>
    <property type="match status" value="1"/>
</dbReference>
<proteinExistence type="predicted"/>
<accession>A0A2G2XLJ2</accession>
<dbReference type="Gene3D" id="3.50.4.10">
    <property type="entry name" value="Hepatocyte Growth Factor"/>
    <property type="match status" value="1"/>
</dbReference>
<keyword evidence="1" id="KW-1133">Transmembrane helix</keyword>
<gene>
    <name evidence="3" type="ORF">CQW23_00715</name>
</gene>
<evidence type="ECO:0000259" key="2">
    <source>
        <dbReference type="SMART" id="SM00473"/>
    </source>
</evidence>
<dbReference type="OrthoDB" id="1304978at2759"/>
<dbReference type="InterPro" id="IPR003609">
    <property type="entry name" value="Pan_app"/>
</dbReference>
<organism evidence="3 4">
    <name type="scientific">Capsicum baccatum</name>
    <name type="common">Peruvian pepper</name>
    <dbReference type="NCBI Taxonomy" id="33114"/>
    <lineage>
        <taxon>Eukaryota</taxon>
        <taxon>Viridiplantae</taxon>
        <taxon>Streptophyta</taxon>
        <taxon>Embryophyta</taxon>
        <taxon>Tracheophyta</taxon>
        <taxon>Spermatophyta</taxon>
        <taxon>Magnoliopsida</taxon>
        <taxon>eudicotyledons</taxon>
        <taxon>Gunneridae</taxon>
        <taxon>Pentapetalae</taxon>
        <taxon>asterids</taxon>
        <taxon>lamiids</taxon>
        <taxon>Solanales</taxon>
        <taxon>Solanaceae</taxon>
        <taxon>Solanoideae</taxon>
        <taxon>Capsiceae</taxon>
        <taxon>Capsicum</taxon>
    </lineage>
</organism>
<dbReference type="SUPFAM" id="SSF56112">
    <property type="entry name" value="Protein kinase-like (PK-like)"/>
    <property type="match status" value="1"/>
</dbReference>
<dbReference type="PANTHER" id="PTHR32444">
    <property type="entry name" value="BULB-TYPE LECTIN DOMAIN-CONTAINING PROTEIN"/>
    <property type="match status" value="1"/>
</dbReference>
<protein>
    <recommendedName>
        <fullName evidence="2">Apple domain-containing protein</fullName>
    </recommendedName>
</protein>